<evidence type="ECO:0000256" key="1">
    <source>
        <dbReference type="SAM" id="MobiDB-lite"/>
    </source>
</evidence>
<feature type="region of interest" description="Disordered" evidence="1">
    <location>
        <begin position="11"/>
        <end position="30"/>
    </location>
</feature>
<evidence type="ECO:0000313" key="3">
    <source>
        <dbReference type="EMBL" id="TYK26538.1"/>
    </source>
</evidence>
<protein>
    <submittedName>
        <fullName evidence="2">Uncharacterized protein</fullName>
    </submittedName>
</protein>
<gene>
    <name evidence="3" type="ORF">E5676_scaffold313G001320</name>
    <name evidence="2" type="ORF">E6C27_scaffold40G00560</name>
</gene>
<comment type="caution">
    <text evidence="2">The sequence shown here is derived from an EMBL/GenBank/DDBJ whole genome shotgun (WGS) entry which is preliminary data.</text>
</comment>
<dbReference type="AlphaFoldDB" id="A0A5A7VPB4"/>
<proteinExistence type="predicted"/>
<dbReference type="EMBL" id="SSTD01003373">
    <property type="protein sequence ID" value="TYK26538.1"/>
    <property type="molecule type" value="Genomic_DNA"/>
</dbReference>
<evidence type="ECO:0000313" key="5">
    <source>
        <dbReference type="Proteomes" id="UP000321947"/>
    </source>
</evidence>
<dbReference type="EMBL" id="SSTE01000542">
    <property type="protein sequence ID" value="KAA0067401.1"/>
    <property type="molecule type" value="Genomic_DNA"/>
</dbReference>
<dbReference type="Proteomes" id="UP000321393">
    <property type="component" value="Unassembled WGS sequence"/>
</dbReference>
<organism evidence="2 4">
    <name type="scientific">Cucumis melo var. makuwa</name>
    <name type="common">Oriental melon</name>
    <dbReference type="NCBI Taxonomy" id="1194695"/>
    <lineage>
        <taxon>Eukaryota</taxon>
        <taxon>Viridiplantae</taxon>
        <taxon>Streptophyta</taxon>
        <taxon>Embryophyta</taxon>
        <taxon>Tracheophyta</taxon>
        <taxon>Spermatophyta</taxon>
        <taxon>Magnoliopsida</taxon>
        <taxon>eudicotyledons</taxon>
        <taxon>Gunneridae</taxon>
        <taxon>Pentapetalae</taxon>
        <taxon>rosids</taxon>
        <taxon>fabids</taxon>
        <taxon>Cucurbitales</taxon>
        <taxon>Cucurbitaceae</taxon>
        <taxon>Benincaseae</taxon>
        <taxon>Cucumis</taxon>
    </lineage>
</organism>
<evidence type="ECO:0000313" key="4">
    <source>
        <dbReference type="Proteomes" id="UP000321393"/>
    </source>
</evidence>
<name>A0A5A7VPB4_CUCMM</name>
<sequence length="54" mass="5891">MVGKKALLTEMKKGNRPITTPPLQLPFAHGTSSENNAGNRAFHCYALAILVLLR</sequence>
<dbReference type="Proteomes" id="UP000321947">
    <property type="component" value="Unassembled WGS sequence"/>
</dbReference>
<accession>A0A5A7VPB4</accession>
<reference evidence="4 5" key="1">
    <citation type="submission" date="2019-08" db="EMBL/GenBank/DDBJ databases">
        <title>Draft genome sequences of two oriental melons (Cucumis melo L. var makuwa).</title>
        <authorList>
            <person name="Kwon S.-Y."/>
        </authorList>
    </citation>
    <scope>NUCLEOTIDE SEQUENCE [LARGE SCALE GENOMIC DNA]</scope>
    <source>
        <strain evidence="5">cv. Chang Bougi</strain>
        <strain evidence="4">cv. SW 3</strain>
        <tissue evidence="2">Leaf</tissue>
    </source>
</reference>
<evidence type="ECO:0000313" key="2">
    <source>
        <dbReference type="EMBL" id="KAA0067401.1"/>
    </source>
</evidence>